<protein>
    <recommendedName>
        <fullName evidence="3">DUF4283 domain-containing protein</fullName>
    </recommendedName>
</protein>
<dbReference type="Proteomes" id="UP001153076">
    <property type="component" value="Unassembled WGS sequence"/>
</dbReference>
<organism evidence="1 2">
    <name type="scientific">Carnegiea gigantea</name>
    <dbReference type="NCBI Taxonomy" id="171969"/>
    <lineage>
        <taxon>Eukaryota</taxon>
        <taxon>Viridiplantae</taxon>
        <taxon>Streptophyta</taxon>
        <taxon>Embryophyta</taxon>
        <taxon>Tracheophyta</taxon>
        <taxon>Spermatophyta</taxon>
        <taxon>Magnoliopsida</taxon>
        <taxon>eudicotyledons</taxon>
        <taxon>Gunneridae</taxon>
        <taxon>Pentapetalae</taxon>
        <taxon>Caryophyllales</taxon>
        <taxon>Cactineae</taxon>
        <taxon>Cactaceae</taxon>
        <taxon>Cactoideae</taxon>
        <taxon>Echinocereeae</taxon>
        <taxon>Carnegiea</taxon>
    </lineage>
</organism>
<sequence length="356" mass="41704">MGGRRGQSKQQIGVLSSHRDVVTQMEVVEYKLTEQERVSSTGPVAVISPIRGTIILYATMTDPDEGTSLKFIQTPVIDGVKCAGIVSNAVNPKVEYWKFAMLCSVLGANPPLEVIVGFIWRIWKVFDNDKIYMVRKVVKREVFYFDKKPFLEKPWNEEMDINTEAITSISVLVRFLDLDIKYPIKIDKHTKEKTMLKYARLLMECQIEFDFPEFIEFINEHNVVVRQRVEYEWKPTRCSHCKMFGHTGDECRNKTLIRIEWRQVNRQETPEPMQQIDKESFITVKRRIRGSRGEKQTSYAIAAVAIHYIWRIRNEKIFSNHYTDPIQDNNDHIITRILTLNRFSGKYQNYIKKVIG</sequence>
<dbReference type="PANTHER" id="PTHR31286:SF165">
    <property type="entry name" value="DUF4283 DOMAIN-CONTAINING PROTEIN"/>
    <property type="match status" value="1"/>
</dbReference>
<reference evidence="1" key="1">
    <citation type="submission" date="2022-04" db="EMBL/GenBank/DDBJ databases">
        <title>Carnegiea gigantea Genome sequencing and assembly v2.</title>
        <authorList>
            <person name="Copetti D."/>
            <person name="Sanderson M.J."/>
            <person name="Burquez A."/>
            <person name="Wojciechowski M.F."/>
        </authorList>
    </citation>
    <scope>NUCLEOTIDE SEQUENCE</scope>
    <source>
        <strain evidence="1">SGP5-SGP5p</strain>
        <tissue evidence="1">Aerial part</tissue>
    </source>
</reference>
<dbReference type="AlphaFoldDB" id="A0A9Q1GV06"/>
<proteinExistence type="predicted"/>
<accession>A0A9Q1GV06</accession>
<dbReference type="OrthoDB" id="851886at2759"/>
<name>A0A9Q1GV06_9CARY</name>
<keyword evidence="2" id="KW-1185">Reference proteome</keyword>
<evidence type="ECO:0000313" key="1">
    <source>
        <dbReference type="EMBL" id="KAJ8426628.1"/>
    </source>
</evidence>
<evidence type="ECO:0000313" key="2">
    <source>
        <dbReference type="Proteomes" id="UP001153076"/>
    </source>
</evidence>
<dbReference type="PANTHER" id="PTHR31286">
    <property type="entry name" value="GLYCINE-RICH CELL WALL STRUCTURAL PROTEIN 1.8-LIKE"/>
    <property type="match status" value="1"/>
</dbReference>
<evidence type="ECO:0008006" key="3">
    <source>
        <dbReference type="Google" id="ProtNLM"/>
    </source>
</evidence>
<gene>
    <name evidence="1" type="ORF">Cgig2_016071</name>
</gene>
<dbReference type="EMBL" id="JAKOGI010001259">
    <property type="protein sequence ID" value="KAJ8426628.1"/>
    <property type="molecule type" value="Genomic_DNA"/>
</dbReference>
<dbReference type="InterPro" id="IPR040256">
    <property type="entry name" value="At4g02000-like"/>
</dbReference>
<comment type="caution">
    <text evidence="1">The sequence shown here is derived from an EMBL/GenBank/DDBJ whole genome shotgun (WGS) entry which is preliminary data.</text>
</comment>